<evidence type="ECO:0000313" key="1">
    <source>
        <dbReference type="EMBL" id="QHT93041.1"/>
    </source>
</evidence>
<name>A0A6C0III9_9ZZZZ</name>
<organism evidence="1">
    <name type="scientific">viral metagenome</name>
    <dbReference type="NCBI Taxonomy" id="1070528"/>
    <lineage>
        <taxon>unclassified sequences</taxon>
        <taxon>metagenomes</taxon>
        <taxon>organismal metagenomes</taxon>
    </lineage>
</organism>
<dbReference type="AlphaFoldDB" id="A0A6C0III9"/>
<dbReference type="EMBL" id="MN740199">
    <property type="protein sequence ID" value="QHT93041.1"/>
    <property type="molecule type" value="Genomic_DNA"/>
</dbReference>
<reference evidence="1" key="1">
    <citation type="journal article" date="2020" name="Nature">
        <title>Giant virus diversity and host interactions through global metagenomics.</title>
        <authorList>
            <person name="Schulz F."/>
            <person name="Roux S."/>
            <person name="Paez-Espino D."/>
            <person name="Jungbluth S."/>
            <person name="Walsh D.A."/>
            <person name="Denef V.J."/>
            <person name="McMahon K.D."/>
            <person name="Konstantinidis K.T."/>
            <person name="Eloe-Fadrosh E.A."/>
            <person name="Kyrpides N.C."/>
            <person name="Woyke T."/>
        </authorList>
    </citation>
    <scope>NUCLEOTIDE SEQUENCE</scope>
    <source>
        <strain evidence="1">GVMAG-M-3300023210-19</strain>
    </source>
</reference>
<accession>A0A6C0III9</accession>
<proteinExistence type="predicted"/>
<protein>
    <submittedName>
        <fullName evidence="1">Uncharacterized protein</fullName>
    </submittedName>
</protein>
<sequence length="82" mass="9547">MSAALLPNDMSSLLTLYKQIKNYHPECVESFRAIKSHANMLKSTLEKNLKGPITMNDYECWYQIQVDKELDSQVAYLKYKVD</sequence>